<name>A0A317VHK3_ASPEC</name>
<evidence type="ECO:0000259" key="2">
    <source>
        <dbReference type="Pfam" id="PF20684"/>
    </source>
</evidence>
<feature type="transmembrane region" description="Helical" evidence="1">
    <location>
        <begin position="227"/>
        <end position="249"/>
    </location>
</feature>
<feature type="transmembrane region" description="Helical" evidence="1">
    <location>
        <begin position="118"/>
        <end position="135"/>
    </location>
</feature>
<reference evidence="3" key="1">
    <citation type="submission" date="2016-12" db="EMBL/GenBank/DDBJ databases">
        <title>The genomes of Aspergillus section Nigri reveals drivers in fungal speciation.</title>
        <authorList>
            <consortium name="DOE Joint Genome Institute"/>
            <person name="Vesth T.C."/>
            <person name="Nybo J."/>
            <person name="Theobald S."/>
            <person name="Brandl J."/>
            <person name="Frisvad J.C."/>
            <person name="Nielsen K.F."/>
            <person name="Lyhne E.K."/>
            <person name="Kogle M.E."/>
            <person name="Kuo A."/>
            <person name="Riley R."/>
            <person name="Clum A."/>
            <person name="Nolan M."/>
            <person name="Lipzen A."/>
            <person name="Salamov A."/>
            <person name="Henrissat B."/>
            <person name="Wiebenga A."/>
            <person name="De vries R.P."/>
            <person name="Grigoriev I.V."/>
            <person name="Mortensen U.H."/>
            <person name="Andersen M.R."/>
            <person name="Baker S.E."/>
        </authorList>
    </citation>
    <scope>NUCLEOTIDE SEQUENCE</scope>
    <source>
        <strain evidence="3">CBS 122712</strain>
    </source>
</reference>
<dbReference type="AlphaFoldDB" id="A0A317VHK3"/>
<keyword evidence="1" id="KW-0812">Transmembrane</keyword>
<feature type="transmembrane region" description="Helical" evidence="1">
    <location>
        <begin position="36"/>
        <end position="57"/>
    </location>
</feature>
<dbReference type="EMBL" id="MSFU01000013">
    <property type="protein sequence ID" value="PWY72657.1"/>
    <property type="molecule type" value="Genomic_DNA"/>
</dbReference>
<comment type="caution">
    <text evidence="3">The sequence shown here is derived from an EMBL/GenBank/DDBJ whole genome shotgun (WGS) entry which is preliminary data.</text>
</comment>
<proteinExistence type="predicted"/>
<feature type="transmembrane region" description="Helical" evidence="1">
    <location>
        <begin position="191"/>
        <end position="215"/>
    </location>
</feature>
<dbReference type="PANTHER" id="PTHR39614:SF2">
    <property type="entry name" value="INTEGRAL MEMBRANE PROTEIN"/>
    <property type="match status" value="1"/>
</dbReference>
<dbReference type="GeneID" id="37058533"/>
<sequence length="410" mass="45478">MLPQLSHIYHPLRIPNIGIRAIYPATKHAPDHVDEIAIATIYLMVMMILAVLIRLAFRLHMLRSLEWDDGTISLALIFAVAQCAVILAGTRNGLGKRELSLSDTEVQTLEKVLYSSEILYILALSLAKTSVLLLLNRLAVNKWHKRISFWTSILVGIWTVPVLFTLALQCGVPNPWDLSEGHCVDSVRMQFAFWTGISPIDIITELVICILPMYIVKPVQVVSGKKVTVVVAFFIRIFVIMTTVIRLILMRHSQSSSFTDMNDAAFATTITTECVLCVSIMTACIPCLKPFLDAFDSGMLNVSLHKRIGEGSNSNSYGNAYAMTSMSKGVKESATRSRYMEDEIEGLGTSAAAFAVTSPGQSLGRRDSTLVIQRTDQWSVRCEYVDPRNGSVEDVTERSENSVARCEHSL</sequence>
<gene>
    <name evidence="3" type="ORF">BO83DRAFT_445753</name>
</gene>
<dbReference type="VEuPathDB" id="FungiDB:BO83DRAFT_445753"/>
<feature type="transmembrane region" description="Helical" evidence="1">
    <location>
        <begin position="147"/>
        <end position="168"/>
    </location>
</feature>
<dbReference type="Pfam" id="PF20684">
    <property type="entry name" value="Fung_rhodopsin"/>
    <property type="match status" value="1"/>
</dbReference>
<dbReference type="Proteomes" id="UP000246171">
    <property type="component" value="Unassembled WGS sequence"/>
</dbReference>
<dbReference type="InterPro" id="IPR049326">
    <property type="entry name" value="Rhodopsin_dom_fungi"/>
</dbReference>
<dbReference type="RefSeq" id="XP_025387810.1">
    <property type="nucleotide sequence ID" value="XM_025536571.1"/>
</dbReference>
<keyword evidence="1" id="KW-0472">Membrane</keyword>
<feature type="transmembrane region" description="Helical" evidence="1">
    <location>
        <begin position="69"/>
        <end position="89"/>
    </location>
</feature>
<dbReference type="PANTHER" id="PTHR39614">
    <property type="entry name" value="INTEGRAL MEMBRANE PROTEIN"/>
    <property type="match status" value="1"/>
</dbReference>
<accession>A0A317VHK3</accession>
<evidence type="ECO:0000313" key="4">
    <source>
        <dbReference type="Proteomes" id="UP000246171"/>
    </source>
</evidence>
<organism evidence="3 4">
    <name type="scientific">Aspergillus eucalypticola (strain CBS 122712 / IBT 29274)</name>
    <dbReference type="NCBI Taxonomy" id="1448314"/>
    <lineage>
        <taxon>Eukaryota</taxon>
        <taxon>Fungi</taxon>
        <taxon>Dikarya</taxon>
        <taxon>Ascomycota</taxon>
        <taxon>Pezizomycotina</taxon>
        <taxon>Eurotiomycetes</taxon>
        <taxon>Eurotiomycetidae</taxon>
        <taxon>Eurotiales</taxon>
        <taxon>Aspergillaceae</taxon>
        <taxon>Aspergillus</taxon>
        <taxon>Aspergillus subgen. Circumdati</taxon>
    </lineage>
</organism>
<evidence type="ECO:0000256" key="1">
    <source>
        <dbReference type="SAM" id="Phobius"/>
    </source>
</evidence>
<keyword evidence="4" id="KW-1185">Reference proteome</keyword>
<feature type="domain" description="Rhodopsin" evidence="2">
    <location>
        <begin position="53"/>
        <end position="292"/>
    </location>
</feature>
<protein>
    <recommendedName>
        <fullName evidence="2">Rhodopsin domain-containing protein</fullName>
    </recommendedName>
</protein>
<keyword evidence="1" id="KW-1133">Transmembrane helix</keyword>
<evidence type="ECO:0000313" key="3">
    <source>
        <dbReference type="EMBL" id="PWY72657.1"/>
    </source>
</evidence>
<dbReference type="OrthoDB" id="3918601at2759"/>